<dbReference type="GO" id="GO:0004497">
    <property type="term" value="F:monooxygenase activity"/>
    <property type="evidence" value="ECO:0007669"/>
    <property type="project" value="UniProtKB-KW"/>
</dbReference>
<evidence type="ECO:0000256" key="7">
    <source>
        <dbReference type="ARBA" id="ARBA00023033"/>
    </source>
</evidence>
<dbReference type="Gene3D" id="3.50.50.60">
    <property type="entry name" value="FAD/NAD(P)-binding domain"/>
    <property type="match status" value="2"/>
</dbReference>
<dbReference type="PANTHER" id="PTHR43098">
    <property type="entry name" value="L-ORNITHINE N(5)-MONOOXYGENASE-RELATED"/>
    <property type="match status" value="1"/>
</dbReference>
<keyword evidence="7 8" id="KW-0503">Monooxygenase</keyword>
<keyword evidence="6" id="KW-0560">Oxidoreductase</keyword>
<dbReference type="InterPro" id="IPR050775">
    <property type="entry name" value="FAD-binding_Monooxygenases"/>
</dbReference>
<sequence>MQQANPSSDKAPRRLDALIIGAGFGGMYALHRVRGMGLDVHLIEAGDDVGGTWYWNRYPGARCDVMSIDYSYSFSDEIQQEWTWSEQFAAQPEILSYARFVADKLDLKRDISFETRATSVHYDEDAALWRIETDRGDLFEANYCLMATGPLSVPKQVDIPGADRFKGDLYLSGKWPHHDVDLKGKRVAVIGTGSSGIQIVPVVAEQAEHLYVYQRTPSFTLPMRNRKLDEDYVAHIKAHYPGLRAVARHSLTGGVRPITSRPVFSVTPAECEKLLEDAWQHSGLAFLGLFSDLLTNRDANEVVAEFVRGKIAETVNDPDTARRLTPRGYPIFARRPCLDTGYYEAYNRDNVTLKDCLEHPILEITETGIRTAEGEVEVDIIIAAIGYDALTGAMLSIDIEGRDGRRLKDKWADGGRSHLGLMIEGFPNLFVIAGPNGPSALANFILLNEQNVDWVCDCIEHMRAGGLRSIEANADAEDRWMDKVTTLGSHSLYPTANTWYTGANVPGKPRTFPVYIGGFGRYREICADAAAEGYRGFTLR</sequence>
<keyword evidence="5" id="KW-0521">NADP</keyword>
<dbReference type="SUPFAM" id="SSF51905">
    <property type="entry name" value="FAD/NAD(P)-binding domain"/>
    <property type="match status" value="2"/>
</dbReference>
<name>A0A246JIB9_9SPHN</name>
<protein>
    <submittedName>
        <fullName evidence="8">Cyclohexanone monooxygenase</fullName>
    </submittedName>
</protein>
<dbReference type="AlphaFoldDB" id="A0A246JIB9"/>
<evidence type="ECO:0000256" key="3">
    <source>
        <dbReference type="ARBA" id="ARBA00022630"/>
    </source>
</evidence>
<keyword evidence="9" id="KW-1185">Reference proteome</keyword>
<comment type="cofactor">
    <cofactor evidence="1">
        <name>FAD</name>
        <dbReference type="ChEBI" id="CHEBI:57692"/>
    </cofactor>
</comment>
<dbReference type="EMBL" id="NISJ01000013">
    <property type="protein sequence ID" value="OWQ92361.1"/>
    <property type="molecule type" value="Genomic_DNA"/>
</dbReference>
<evidence type="ECO:0000313" key="8">
    <source>
        <dbReference type="EMBL" id="OWQ92361.1"/>
    </source>
</evidence>
<evidence type="ECO:0000256" key="1">
    <source>
        <dbReference type="ARBA" id="ARBA00001974"/>
    </source>
</evidence>
<comment type="caution">
    <text evidence="8">The sequence shown here is derived from an EMBL/GenBank/DDBJ whole genome shotgun (WGS) entry which is preliminary data.</text>
</comment>
<evidence type="ECO:0000256" key="6">
    <source>
        <dbReference type="ARBA" id="ARBA00023002"/>
    </source>
</evidence>
<evidence type="ECO:0000256" key="2">
    <source>
        <dbReference type="ARBA" id="ARBA00010139"/>
    </source>
</evidence>
<evidence type="ECO:0000256" key="4">
    <source>
        <dbReference type="ARBA" id="ARBA00022827"/>
    </source>
</evidence>
<proteinExistence type="inferred from homology"/>
<dbReference type="PRINTS" id="PR00411">
    <property type="entry name" value="PNDRDTASEI"/>
</dbReference>
<dbReference type="Pfam" id="PF13738">
    <property type="entry name" value="Pyr_redox_3"/>
    <property type="match status" value="1"/>
</dbReference>
<dbReference type="RefSeq" id="WP_088474099.1">
    <property type="nucleotide sequence ID" value="NZ_NISJ01000013.1"/>
</dbReference>
<dbReference type="PANTHER" id="PTHR43098:SF3">
    <property type="entry name" value="L-ORNITHINE N(5)-MONOOXYGENASE-RELATED"/>
    <property type="match status" value="1"/>
</dbReference>
<comment type="similarity">
    <text evidence="2">Belongs to the FAD-binding monooxygenase family.</text>
</comment>
<dbReference type="Proteomes" id="UP000197097">
    <property type="component" value="Unassembled WGS sequence"/>
</dbReference>
<reference evidence="8 9" key="1">
    <citation type="journal article" date="2002" name="Int. J. Syst. Evol. Microbiol.">
        <title>Sphingopyxis witflariensis sp. nov., isolated from activated sludge.</title>
        <authorList>
            <person name="Kampfer P."/>
            <person name="Witzenberger R."/>
            <person name="Denner E.B."/>
            <person name="Busse H.J."/>
            <person name="Neef A."/>
        </authorList>
    </citation>
    <scope>NUCLEOTIDE SEQUENCE [LARGE SCALE GENOMIC DNA]</scope>
    <source>
        <strain evidence="8 9">DSM 14551</strain>
    </source>
</reference>
<accession>A0A246JIB9</accession>
<keyword evidence="4" id="KW-0274">FAD</keyword>
<organism evidence="8 9">
    <name type="scientific">Sphingopyxis witflariensis</name>
    <dbReference type="NCBI Taxonomy" id="173675"/>
    <lineage>
        <taxon>Bacteria</taxon>
        <taxon>Pseudomonadati</taxon>
        <taxon>Pseudomonadota</taxon>
        <taxon>Alphaproteobacteria</taxon>
        <taxon>Sphingomonadales</taxon>
        <taxon>Sphingomonadaceae</taxon>
        <taxon>Sphingopyxis</taxon>
    </lineage>
</organism>
<dbReference type="InterPro" id="IPR036188">
    <property type="entry name" value="FAD/NAD-bd_sf"/>
</dbReference>
<evidence type="ECO:0000313" key="9">
    <source>
        <dbReference type="Proteomes" id="UP000197097"/>
    </source>
</evidence>
<evidence type="ECO:0000256" key="5">
    <source>
        <dbReference type="ARBA" id="ARBA00022857"/>
    </source>
</evidence>
<keyword evidence="3" id="KW-0285">Flavoprotein</keyword>
<gene>
    <name evidence="8" type="ORF">CDQ91_17995</name>
</gene>
<dbReference type="OrthoDB" id="312624at2"/>